<evidence type="ECO:0000256" key="5">
    <source>
        <dbReference type="ARBA" id="ARBA00022801"/>
    </source>
</evidence>
<evidence type="ECO:0000256" key="8">
    <source>
        <dbReference type="ARBA" id="ARBA00033183"/>
    </source>
</evidence>
<dbReference type="RefSeq" id="WP_137425502.1">
    <property type="nucleotide sequence ID" value="NZ_CP040098.1"/>
</dbReference>
<dbReference type="GO" id="GO:0003723">
    <property type="term" value="F:RNA binding"/>
    <property type="evidence" value="ECO:0007669"/>
    <property type="project" value="UniProtKB-KW"/>
</dbReference>
<evidence type="ECO:0000256" key="6">
    <source>
        <dbReference type="ARBA" id="ARBA00022884"/>
    </source>
</evidence>
<organism evidence="10 11">
    <name type="scientific">Desulfoglaeba alkanexedens ALDC</name>
    <dbReference type="NCBI Taxonomy" id="980445"/>
    <lineage>
        <taxon>Bacteria</taxon>
        <taxon>Pseudomonadati</taxon>
        <taxon>Thermodesulfobacteriota</taxon>
        <taxon>Syntrophobacteria</taxon>
        <taxon>Syntrophobacterales</taxon>
        <taxon>Syntrophobacteraceae</taxon>
        <taxon>Desulfoglaeba</taxon>
    </lineage>
</organism>
<evidence type="ECO:0000313" key="10">
    <source>
        <dbReference type="EMBL" id="QCQ23222.1"/>
    </source>
</evidence>
<evidence type="ECO:0000259" key="9">
    <source>
        <dbReference type="Pfam" id="PF03787"/>
    </source>
</evidence>
<keyword evidence="4" id="KW-0255">Endonuclease</keyword>
<gene>
    <name evidence="10" type="primary">csm3</name>
    <name evidence="10" type="ORF">FDQ92_14200</name>
</gene>
<reference evidence="10 11" key="2">
    <citation type="submission" date="2019-05" db="EMBL/GenBank/DDBJ databases">
        <authorList>
            <person name="Suflita J.M."/>
            <person name="Marks C.R."/>
        </authorList>
    </citation>
    <scope>NUCLEOTIDE SEQUENCE [LARGE SCALE GENOMIC DNA]</scope>
    <source>
        <strain evidence="10 11">ALDC</strain>
    </source>
</reference>
<dbReference type="InterPro" id="IPR005537">
    <property type="entry name" value="RAMP_III_fam"/>
</dbReference>
<evidence type="ECO:0000256" key="4">
    <source>
        <dbReference type="ARBA" id="ARBA00022759"/>
    </source>
</evidence>
<feature type="domain" description="CRISPR type III-associated protein" evidence="9">
    <location>
        <begin position="13"/>
        <end position="212"/>
    </location>
</feature>
<comment type="similarity">
    <text evidence="1">Belongs to the CRISPR-associated Csm3 family.</text>
</comment>
<dbReference type="EMBL" id="CP040098">
    <property type="protein sequence ID" value="QCQ23222.1"/>
    <property type="molecule type" value="Genomic_DNA"/>
</dbReference>
<evidence type="ECO:0000256" key="7">
    <source>
        <dbReference type="ARBA" id="ARBA00023118"/>
    </source>
</evidence>
<protein>
    <recommendedName>
        <fullName evidence="2">CRISPR system Cms endoribonuclease Csm3</fullName>
    </recommendedName>
    <alternativeName>
        <fullName evidence="8">CRISPR type III A-associated RAMP protein Csm3</fullName>
    </alternativeName>
</protein>
<dbReference type="InterPro" id="IPR052216">
    <property type="entry name" value="CRISPR_Csm3_endoribonuclease"/>
</dbReference>
<accession>A0A4P8L990</accession>
<keyword evidence="3" id="KW-0540">Nuclease</keyword>
<evidence type="ECO:0000256" key="2">
    <source>
        <dbReference type="ARBA" id="ARBA00022150"/>
    </source>
</evidence>
<keyword evidence="5" id="KW-0378">Hydrolase</keyword>
<dbReference type="NCBIfam" id="TIGR02582">
    <property type="entry name" value="cas7_TM1809"/>
    <property type="match status" value="1"/>
</dbReference>
<evidence type="ECO:0000256" key="3">
    <source>
        <dbReference type="ARBA" id="ARBA00022722"/>
    </source>
</evidence>
<name>A0A4P8L990_9BACT</name>
<dbReference type="Proteomes" id="UP000298602">
    <property type="component" value="Chromosome"/>
</dbReference>
<keyword evidence="6" id="KW-0694">RNA-binding</keyword>
<dbReference type="KEGG" id="dax:FDQ92_14200"/>
<evidence type="ECO:0000256" key="1">
    <source>
        <dbReference type="ARBA" id="ARBA00006342"/>
    </source>
</evidence>
<dbReference type="PANTHER" id="PTHR35579">
    <property type="entry name" value="CRISPR SYSTEM CMS ENDORIBONUCLEASE CSM3"/>
    <property type="match status" value="1"/>
</dbReference>
<dbReference type="PANTHER" id="PTHR35579:SF3">
    <property type="entry name" value="CRISPR SYSTEM CMS ENDORIBONUCLEASE CSM3"/>
    <property type="match status" value="1"/>
</dbReference>
<dbReference type="InterPro" id="IPR013412">
    <property type="entry name" value="CRISPR-assoc_RAMP_Csm3"/>
</dbReference>
<proteinExistence type="inferred from homology"/>
<dbReference type="AlphaFoldDB" id="A0A4P8L990"/>
<dbReference type="Pfam" id="PF03787">
    <property type="entry name" value="RAMPs"/>
    <property type="match status" value="1"/>
</dbReference>
<dbReference type="GO" id="GO:0004519">
    <property type="term" value="F:endonuclease activity"/>
    <property type="evidence" value="ECO:0007669"/>
    <property type="project" value="UniProtKB-KW"/>
</dbReference>
<reference evidence="10 11" key="1">
    <citation type="submission" date="2019-05" db="EMBL/GenBank/DDBJ databases">
        <title>The Complete Genome Sequence of the n-alkane-degrading Desulfoglaeba alkanexedens ALDC reveals multiple alkylsuccinate synthase gene clusters.</title>
        <authorList>
            <person name="Callaghan A.V."/>
            <person name="Davidova I.A."/>
            <person name="Duncan K.E."/>
            <person name="Morris B."/>
            <person name="McInerney M.J."/>
        </authorList>
    </citation>
    <scope>NUCLEOTIDE SEQUENCE [LARGE SCALE GENOMIC DNA]</scope>
    <source>
        <strain evidence="10 11">ALDC</strain>
    </source>
</reference>
<dbReference type="GO" id="GO:0016787">
    <property type="term" value="F:hydrolase activity"/>
    <property type="evidence" value="ECO:0007669"/>
    <property type="project" value="UniProtKB-KW"/>
</dbReference>
<dbReference type="GO" id="GO:0051607">
    <property type="term" value="P:defense response to virus"/>
    <property type="evidence" value="ECO:0007669"/>
    <property type="project" value="UniProtKB-KW"/>
</dbReference>
<keyword evidence="7" id="KW-0051">Antiviral defense</keyword>
<keyword evidence="11" id="KW-1185">Reference proteome</keyword>
<evidence type="ECO:0000313" key="11">
    <source>
        <dbReference type="Proteomes" id="UP000298602"/>
    </source>
</evidence>
<sequence length="242" mass="26733">MKLVATKIITGHVEVLTGLHIGAGKDAIEIGGVDSPVVKNPYTGEPYIPGSSLKGKLRCLMEWATNRVRDDGEIWDGSEESDPDRLAQDPVLRIFGTTNKKWNAGPTRLIVRDSALNANWRQGLVERGLPLTEEKFENNINRIQGKAGVGPRKTERVPAGAIFDMTMAYRVFDTGDEGRIDEECFQAFLKVMRLLEHDALGGSGSRGYGRVRFANLQINGEDIQEKFQAIAPEDIIALRRSA</sequence>
<dbReference type="OrthoDB" id="9789361at2"/>